<feature type="transmembrane region" description="Helical" evidence="1">
    <location>
        <begin position="408"/>
        <end position="427"/>
    </location>
</feature>
<reference evidence="2" key="1">
    <citation type="submission" date="2022-12" db="EMBL/GenBank/DDBJ databases">
        <authorList>
            <person name="Webb A."/>
        </authorList>
    </citation>
    <scope>NUCLEOTIDE SEQUENCE</scope>
    <source>
        <strain evidence="2">Hp1</strain>
    </source>
</reference>
<proteinExistence type="predicted"/>
<keyword evidence="1" id="KW-1133">Transmembrane helix</keyword>
<evidence type="ECO:0000313" key="3">
    <source>
        <dbReference type="Proteomes" id="UP001162031"/>
    </source>
</evidence>
<evidence type="ECO:0008006" key="4">
    <source>
        <dbReference type="Google" id="ProtNLM"/>
    </source>
</evidence>
<dbReference type="Proteomes" id="UP001162031">
    <property type="component" value="Unassembled WGS sequence"/>
</dbReference>
<feature type="transmembrane region" description="Helical" evidence="1">
    <location>
        <begin position="377"/>
        <end position="396"/>
    </location>
</feature>
<dbReference type="AlphaFoldDB" id="A0AAV0UAW9"/>
<keyword evidence="3" id="KW-1185">Reference proteome</keyword>
<gene>
    <name evidence="2" type="ORF">HBR001_LOCUS5999</name>
</gene>
<evidence type="ECO:0000313" key="2">
    <source>
        <dbReference type="EMBL" id="CAI5733931.1"/>
    </source>
</evidence>
<comment type="caution">
    <text evidence="2">The sequence shown here is derived from an EMBL/GenBank/DDBJ whole genome shotgun (WGS) entry which is preliminary data.</text>
</comment>
<protein>
    <recommendedName>
        <fullName evidence="4">EF-hand domain-containing protein</fullName>
    </recommendedName>
</protein>
<keyword evidence="1" id="KW-0472">Membrane</keyword>
<feature type="transmembrane region" description="Helical" evidence="1">
    <location>
        <begin position="57"/>
        <end position="74"/>
    </location>
</feature>
<evidence type="ECO:0000256" key="1">
    <source>
        <dbReference type="SAM" id="Phobius"/>
    </source>
</evidence>
<feature type="transmembrane region" description="Helical" evidence="1">
    <location>
        <begin position="15"/>
        <end position="36"/>
    </location>
</feature>
<feature type="transmembrane region" description="Helical" evidence="1">
    <location>
        <begin position="94"/>
        <end position="114"/>
    </location>
</feature>
<sequence length="688" mass="76702">MGGASLFEVGDDVEYWRVLINLSILAFCLVLLEGAVHRLEHKFPPSEKYQHMLKKTYRELMVLGLISFGLKMLKEVPSFDSYSKTILAFQVADLTIFLLALALVLQSTAVFFLLHGRNNRAERAELMTTQDLVNSIKDPNDARPAFFGSLWCCSRAAQQRANTRELIQHRLLRRLFLRRFGLPQLFPFSKYLNQAQANQIAHMIEVDASMWAVLLVVAWAVLGLLAIIQAYHTEMDDSHKLVEALAVFAWLLLLLQVAVFLYLRSCVHQLLQAAAFSNDEDTLAANLSTIANEETETWQNEEADRALETMGSIQEYHEELALQRQCHRRLQHLQRHRRDGHTDASALPRTRQASFSGVVPGSPVIAIRSFSPKTWHLGVMLLLVLNGFLLTLFFQCVFYDMDDMYHDFGSFATAMVPLPLVLNTFVLQRRIFYDYVVVSRVLAVDAHTLSDVIENFRDVVRLRTEFAASLLHHLTQQEFAITDLDLELRARDRSDSGFIEVDALRDVLAAFGYALPRFRFNSVAKLLFELEGTTVCYAHVVRLVRMAQHELVAADAVAAHPMLRPSSALLYDDANGLAASVRSQSHYNVFNSTRQPLPPPAMDSSGVGSHMGSMIKPYAACRAPATATTATTATNETAAVAVPVATAAAAAAAAAPRASAVVSARALHDMFNLELFAASDSHLGQMQL</sequence>
<feature type="transmembrane region" description="Helical" evidence="1">
    <location>
        <begin position="244"/>
        <end position="263"/>
    </location>
</feature>
<feature type="transmembrane region" description="Helical" evidence="1">
    <location>
        <begin position="211"/>
        <end position="232"/>
    </location>
</feature>
<organism evidence="2 3">
    <name type="scientific">Hyaloperonospora brassicae</name>
    <name type="common">Brassica downy mildew</name>
    <name type="synonym">Peronospora brassicae</name>
    <dbReference type="NCBI Taxonomy" id="162125"/>
    <lineage>
        <taxon>Eukaryota</taxon>
        <taxon>Sar</taxon>
        <taxon>Stramenopiles</taxon>
        <taxon>Oomycota</taxon>
        <taxon>Peronosporomycetes</taxon>
        <taxon>Peronosporales</taxon>
        <taxon>Peronosporaceae</taxon>
        <taxon>Hyaloperonospora</taxon>
    </lineage>
</organism>
<name>A0AAV0UAW9_HYABA</name>
<accession>A0AAV0UAW9</accession>
<keyword evidence="1" id="KW-0812">Transmembrane</keyword>
<dbReference type="EMBL" id="CANTFL010001211">
    <property type="protein sequence ID" value="CAI5733931.1"/>
    <property type="molecule type" value="Genomic_DNA"/>
</dbReference>